<organism evidence="11 12">
    <name type="scientific">Nonomuraea aridisoli</name>
    <dbReference type="NCBI Taxonomy" id="2070368"/>
    <lineage>
        <taxon>Bacteria</taxon>
        <taxon>Bacillati</taxon>
        <taxon>Actinomycetota</taxon>
        <taxon>Actinomycetes</taxon>
        <taxon>Streptosporangiales</taxon>
        <taxon>Streptosporangiaceae</taxon>
        <taxon>Nonomuraea</taxon>
    </lineage>
</organism>
<evidence type="ECO:0000256" key="9">
    <source>
        <dbReference type="ARBA" id="ARBA00023136"/>
    </source>
</evidence>
<dbReference type="FunFam" id="3.40.50.300:FF:000134">
    <property type="entry name" value="Iron-enterobactin ABC transporter ATP-binding protein"/>
    <property type="match status" value="1"/>
</dbReference>
<accession>A0A2W2F7Z9</accession>
<dbReference type="InterPro" id="IPR051535">
    <property type="entry name" value="Siderophore_ABC-ATPase"/>
</dbReference>
<dbReference type="InterPro" id="IPR027417">
    <property type="entry name" value="P-loop_NTPase"/>
</dbReference>
<comment type="subcellular location">
    <subcellularLocation>
        <location evidence="1">Cell membrane</location>
        <topology evidence="1">Peripheral membrane protein</topology>
    </subcellularLocation>
</comment>
<protein>
    <submittedName>
        <fullName evidence="11">Iron ABC transporter ATP-binding protein</fullName>
    </submittedName>
</protein>
<dbReference type="GO" id="GO:0006826">
    <property type="term" value="P:iron ion transport"/>
    <property type="evidence" value="ECO:0007669"/>
    <property type="project" value="UniProtKB-KW"/>
</dbReference>
<dbReference type="GO" id="GO:0016887">
    <property type="term" value="F:ATP hydrolysis activity"/>
    <property type="evidence" value="ECO:0007669"/>
    <property type="project" value="InterPro"/>
</dbReference>
<dbReference type="Proteomes" id="UP000249304">
    <property type="component" value="Unassembled WGS sequence"/>
</dbReference>
<dbReference type="InterPro" id="IPR003439">
    <property type="entry name" value="ABC_transporter-like_ATP-bd"/>
</dbReference>
<keyword evidence="12" id="KW-1185">Reference proteome</keyword>
<dbReference type="InterPro" id="IPR003593">
    <property type="entry name" value="AAA+_ATPase"/>
</dbReference>
<dbReference type="SUPFAM" id="SSF52540">
    <property type="entry name" value="P-loop containing nucleoside triphosphate hydrolases"/>
    <property type="match status" value="1"/>
</dbReference>
<dbReference type="RefSeq" id="WP_111176780.1">
    <property type="nucleotide sequence ID" value="NZ_POUD01000014.1"/>
</dbReference>
<keyword evidence="4" id="KW-0410">Iron transport</keyword>
<keyword evidence="6 11" id="KW-0067">ATP-binding</keyword>
<evidence type="ECO:0000256" key="6">
    <source>
        <dbReference type="ARBA" id="ARBA00022840"/>
    </source>
</evidence>
<dbReference type="GO" id="GO:0005886">
    <property type="term" value="C:plasma membrane"/>
    <property type="evidence" value="ECO:0007669"/>
    <property type="project" value="UniProtKB-SubCell"/>
</dbReference>
<keyword evidence="8" id="KW-0406">Ion transport</keyword>
<evidence type="ECO:0000259" key="10">
    <source>
        <dbReference type="PROSITE" id="PS50893"/>
    </source>
</evidence>
<dbReference type="SMART" id="SM00382">
    <property type="entry name" value="AAA"/>
    <property type="match status" value="1"/>
</dbReference>
<keyword evidence="9" id="KW-0472">Membrane</keyword>
<dbReference type="EMBL" id="POUD01000014">
    <property type="protein sequence ID" value="PZG21750.1"/>
    <property type="molecule type" value="Genomic_DNA"/>
</dbReference>
<dbReference type="AlphaFoldDB" id="A0A2W2F7Z9"/>
<keyword evidence="7" id="KW-0408">Iron</keyword>
<dbReference type="PANTHER" id="PTHR42771">
    <property type="entry name" value="IRON(3+)-HYDROXAMATE IMPORT ATP-BINDING PROTEIN FHUC"/>
    <property type="match status" value="1"/>
</dbReference>
<gene>
    <name evidence="11" type="ORF">C1J01_05730</name>
</gene>
<dbReference type="PANTHER" id="PTHR42771:SF3">
    <property type="entry name" value="PETROBACTIN IMPORT ATP-BINDING PROTEIN YCLP"/>
    <property type="match status" value="1"/>
</dbReference>
<feature type="domain" description="ABC transporter" evidence="10">
    <location>
        <begin position="2"/>
        <end position="236"/>
    </location>
</feature>
<evidence type="ECO:0000313" key="12">
    <source>
        <dbReference type="Proteomes" id="UP000249304"/>
    </source>
</evidence>
<dbReference type="GO" id="GO:0005524">
    <property type="term" value="F:ATP binding"/>
    <property type="evidence" value="ECO:0007669"/>
    <property type="project" value="UniProtKB-KW"/>
</dbReference>
<proteinExistence type="predicted"/>
<dbReference type="Gene3D" id="3.40.50.300">
    <property type="entry name" value="P-loop containing nucleotide triphosphate hydrolases"/>
    <property type="match status" value="1"/>
</dbReference>
<evidence type="ECO:0000256" key="2">
    <source>
        <dbReference type="ARBA" id="ARBA00022448"/>
    </source>
</evidence>
<dbReference type="Pfam" id="PF00005">
    <property type="entry name" value="ABC_tran"/>
    <property type="match status" value="1"/>
</dbReference>
<dbReference type="CDD" id="cd03214">
    <property type="entry name" value="ABC_Iron-Siderophores_B12_Hemin"/>
    <property type="match status" value="1"/>
</dbReference>
<evidence type="ECO:0000256" key="4">
    <source>
        <dbReference type="ARBA" id="ARBA00022496"/>
    </source>
</evidence>
<evidence type="ECO:0000313" key="11">
    <source>
        <dbReference type="EMBL" id="PZG21750.1"/>
    </source>
</evidence>
<evidence type="ECO:0000256" key="7">
    <source>
        <dbReference type="ARBA" id="ARBA00023004"/>
    </source>
</evidence>
<dbReference type="PROSITE" id="PS50893">
    <property type="entry name" value="ABC_TRANSPORTER_2"/>
    <property type="match status" value="1"/>
</dbReference>
<name>A0A2W2F7Z9_9ACTN</name>
<sequence>MIEIKGVTKRYGETAVVDDVSLTIAPGGVTSVIGANGAGKSTLLSIVSRLTPADSGTVTVDGLDVTTTPSEKLARRLAVLRQENHMSVRLTVRELVAFGRFPHSGGRLTERDLALVDEAIGYFELDDLADRHLDQLSGGQRQRAYVAMVLCQDTDYVLLDEPLNNLDRRHSVQMMRRLRRMADDYAKTVVMVVHDINFASCHSDAIVAMKHGKVIAQGTTEEMMTPKVLKEVYDLDIDVHDINGSRIGVYYA</sequence>
<dbReference type="OrthoDB" id="3475572at2"/>
<keyword evidence="5" id="KW-0547">Nucleotide-binding</keyword>
<evidence type="ECO:0000256" key="5">
    <source>
        <dbReference type="ARBA" id="ARBA00022741"/>
    </source>
</evidence>
<evidence type="ECO:0000256" key="8">
    <source>
        <dbReference type="ARBA" id="ARBA00023065"/>
    </source>
</evidence>
<keyword evidence="2" id="KW-0813">Transport</keyword>
<comment type="caution">
    <text evidence="11">The sequence shown here is derived from an EMBL/GenBank/DDBJ whole genome shotgun (WGS) entry which is preliminary data.</text>
</comment>
<evidence type="ECO:0000256" key="3">
    <source>
        <dbReference type="ARBA" id="ARBA00022475"/>
    </source>
</evidence>
<reference evidence="11 12" key="1">
    <citation type="submission" date="2018-01" db="EMBL/GenBank/DDBJ databases">
        <title>Draft genome sequence of Nonomuraea sp. KC333.</title>
        <authorList>
            <person name="Sahin N."/>
            <person name="Saygin H."/>
            <person name="Ay H."/>
        </authorList>
    </citation>
    <scope>NUCLEOTIDE SEQUENCE [LARGE SCALE GENOMIC DNA]</scope>
    <source>
        <strain evidence="11 12">KC333</strain>
    </source>
</reference>
<keyword evidence="3" id="KW-1003">Cell membrane</keyword>
<evidence type="ECO:0000256" key="1">
    <source>
        <dbReference type="ARBA" id="ARBA00004202"/>
    </source>
</evidence>